<dbReference type="EMBL" id="NZEX01000081">
    <property type="protein sequence ID" value="MAH63186.1"/>
    <property type="molecule type" value="Genomic_DNA"/>
</dbReference>
<keyword evidence="6" id="KW-0067">ATP-binding</keyword>
<evidence type="ECO:0000256" key="5">
    <source>
        <dbReference type="ARBA" id="ARBA00047925"/>
    </source>
</evidence>
<reference evidence="8" key="1">
    <citation type="submission" date="2017-09" db="EMBL/GenBank/DDBJ databases">
        <title>The Reconstruction of 2,631 Draft Metagenome-Assembled Genomes from the Global Oceans.</title>
        <authorList>
            <person name="Tully B.J."/>
            <person name="Graham E.D."/>
            <person name="Heidelberg J.F."/>
        </authorList>
    </citation>
    <scope>NUCLEOTIDE SEQUENCE [LARGE SCALE GENOMIC DNA]</scope>
</reference>
<feature type="binding site" evidence="6">
    <location>
        <position position="158"/>
    </location>
    <ligand>
        <name>NAD(+)</name>
        <dbReference type="ChEBI" id="CHEBI:57540"/>
    </ligand>
</feature>
<evidence type="ECO:0000256" key="4">
    <source>
        <dbReference type="ARBA" id="ARBA00023027"/>
    </source>
</evidence>
<dbReference type="GO" id="GO:0046872">
    <property type="term" value="F:metal ion binding"/>
    <property type="evidence" value="ECO:0007669"/>
    <property type="project" value="UniProtKB-UniRule"/>
</dbReference>
<comment type="cofactor">
    <cofactor evidence="6">
        <name>a divalent metal cation</name>
        <dbReference type="ChEBI" id="CHEBI:60240"/>
    </cofactor>
</comment>
<dbReference type="EC" id="2.7.1.23" evidence="6"/>
<evidence type="ECO:0000256" key="6">
    <source>
        <dbReference type="HAMAP-Rule" id="MF_00361"/>
    </source>
</evidence>
<proteinExistence type="inferred from homology"/>
<comment type="caution">
    <text evidence="6">Lacks conserved residue(s) required for the propagation of feature annotation.</text>
</comment>
<comment type="caution">
    <text evidence="7">The sequence shown here is derived from an EMBL/GenBank/DDBJ whole genome shotgun (WGS) entry which is preliminary data.</text>
</comment>
<keyword evidence="3 6" id="KW-0521">NADP</keyword>
<dbReference type="AlphaFoldDB" id="A0A2D6YJ14"/>
<dbReference type="Proteomes" id="UP000226525">
    <property type="component" value="Unassembled WGS sequence"/>
</dbReference>
<dbReference type="Pfam" id="PF20143">
    <property type="entry name" value="NAD_kinase_C"/>
    <property type="match status" value="1"/>
</dbReference>
<dbReference type="SUPFAM" id="SSF111331">
    <property type="entry name" value="NAD kinase/diacylglycerol kinase-like"/>
    <property type="match status" value="1"/>
</dbReference>
<dbReference type="GO" id="GO:0005524">
    <property type="term" value="F:ATP binding"/>
    <property type="evidence" value="ECO:0007669"/>
    <property type="project" value="UniProtKB-KW"/>
</dbReference>
<dbReference type="InterPro" id="IPR017438">
    <property type="entry name" value="ATP-NAD_kinase_N"/>
</dbReference>
<name>A0A2D6YJ14_9DELT</name>
<dbReference type="HAMAP" id="MF_00361">
    <property type="entry name" value="NAD_kinase"/>
    <property type="match status" value="1"/>
</dbReference>
<comment type="similarity">
    <text evidence="6">Belongs to the NAD kinase family.</text>
</comment>
<comment type="function">
    <text evidence="6">Involved in the regulation of the intracellular balance of NAD and NADP, and is a key enzyme in the biosynthesis of NADP. Catalyzes specifically the phosphorylation on 2'-hydroxyl of the adenosine moiety of NAD to yield NADP.</text>
</comment>
<dbReference type="GO" id="GO:0019674">
    <property type="term" value="P:NAD+ metabolic process"/>
    <property type="evidence" value="ECO:0007669"/>
    <property type="project" value="InterPro"/>
</dbReference>
<keyword evidence="6" id="KW-0547">Nucleotide-binding</keyword>
<dbReference type="GO" id="GO:0005737">
    <property type="term" value="C:cytoplasm"/>
    <property type="evidence" value="ECO:0007669"/>
    <property type="project" value="UniProtKB-SubCell"/>
</dbReference>
<dbReference type="InterPro" id="IPR017437">
    <property type="entry name" value="ATP-NAD_kinase_PpnK-typ_C"/>
</dbReference>
<protein>
    <recommendedName>
        <fullName evidence="6">NAD kinase</fullName>
        <ecNumber evidence="6">2.7.1.23</ecNumber>
    </recommendedName>
    <alternativeName>
        <fullName evidence="6">ATP-dependent NAD kinase</fullName>
    </alternativeName>
</protein>
<sequence length="272" mass="30365">MKHLSQFYPLHLRNVGVLLNDSIQQEEISLQISKILRANGIQAHLLDWDSDAINPLDMLITVGGDGTVLYALSHFSYCPVLAINFGNVGFLTASNREELETALRQVLSGQYVISHRSMIRCEHPNGQLHAVNEIVLKGTTRMLTVDLSINQKNIRRIRGDGVIIGTATGSTAYLMAAGSPIVMPELRCMIITGLNEYDFRSRPLVVTHDSLVCLEVSKETRETDIFLAADGGEKIPLKLGDKIIIRESDRQAKLIFTDSNYFFHNLSSRLSW</sequence>
<accession>A0A2D6YJ14</accession>
<keyword evidence="6" id="KW-0963">Cytoplasm</keyword>
<evidence type="ECO:0000256" key="1">
    <source>
        <dbReference type="ARBA" id="ARBA00022679"/>
    </source>
</evidence>
<feature type="binding site" evidence="6">
    <location>
        <begin position="65"/>
        <end position="66"/>
    </location>
    <ligand>
        <name>NAD(+)</name>
        <dbReference type="ChEBI" id="CHEBI:57540"/>
    </ligand>
</feature>
<dbReference type="GO" id="GO:0003951">
    <property type="term" value="F:NAD+ kinase activity"/>
    <property type="evidence" value="ECO:0007669"/>
    <property type="project" value="UniProtKB-UniRule"/>
</dbReference>
<evidence type="ECO:0000313" key="7">
    <source>
        <dbReference type="EMBL" id="MAH63186.1"/>
    </source>
</evidence>
<dbReference type="Pfam" id="PF01513">
    <property type="entry name" value="NAD_kinase"/>
    <property type="match status" value="1"/>
</dbReference>
<evidence type="ECO:0000256" key="3">
    <source>
        <dbReference type="ARBA" id="ARBA00022857"/>
    </source>
</evidence>
<dbReference type="GO" id="GO:0006741">
    <property type="term" value="P:NADP+ biosynthetic process"/>
    <property type="evidence" value="ECO:0007669"/>
    <property type="project" value="UniProtKB-UniRule"/>
</dbReference>
<evidence type="ECO:0000313" key="8">
    <source>
        <dbReference type="Proteomes" id="UP000226525"/>
    </source>
</evidence>
<keyword evidence="4 6" id="KW-0520">NAD</keyword>
<gene>
    <name evidence="6" type="primary">nadK</name>
    <name evidence="7" type="ORF">CMN54_07040</name>
</gene>
<feature type="binding site" evidence="6">
    <location>
        <position position="160"/>
    </location>
    <ligand>
        <name>NAD(+)</name>
        <dbReference type="ChEBI" id="CHEBI:57540"/>
    </ligand>
</feature>
<keyword evidence="2 6" id="KW-0418">Kinase</keyword>
<feature type="binding site" evidence="6">
    <location>
        <begin position="132"/>
        <end position="133"/>
    </location>
    <ligand>
        <name>NAD(+)</name>
        <dbReference type="ChEBI" id="CHEBI:57540"/>
    </ligand>
</feature>
<dbReference type="InterPro" id="IPR002504">
    <property type="entry name" value="NADK"/>
</dbReference>
<comment type="subcellular location">
    <subcellularLocation>
        <location evidence="6">Cytoplasm</location>
    </subcellularLocation>
</comment>
<comment type="catalytic activity">
    <reaction evidence="5 6">
        <text>NAD(+) + ATP = ADP + NADP(+) + H(+)</text>
        <dbReference type="Rhea" id="RHEA:18629"/>
        <dbReference type="ChEBI" id="CHEBI:15378"/>
        <dbReference type="ChEBI" id="CHEBI:30616"/>
        <dbReference type="ChEBI" id="CHEBI:57540"/>
        <dbReference type="ChEBI" id="CHEBI:58349"/>
        <dbReference type="ChEBI" id="CHEBI:456216"/>
        <dbReference type="EC" id="2.7.1.23"/>
    </reaction>
</comment>
<dbReference type="Gene3D" id="2.60.200.30">
    <property type="entry name" value="Probable inorganic polyphosphate/atp-NAD kinase, domain 2"/>
    <property type="match status" value="1"/>
</dbReference>
<dbReference type="PANTHER" id="PTHR20275:SF0">
    <property type="entry name" value="NAD KINASE"/>
    <property type="match status" value="1"/>
</dbReference>
<dbReference type="GO" id="GO:0051287">
    <property type="term" value="F:NAD binding"/>
    <property type="evidence" value="ECO:0007669"/>
    <property type="project" value="UniProtKB-ARBA"/>
</dbReference>
<keyword evidence="1 6" id="KW-0808">Transferase</keyword>
<dbReference type="InterPro" id="IPR016064">
    <property type="entry name" value="NAD/diacylglycerol_kinase_sf"/>
</dbReference>
<evidence type="ECO:0000256" key="2">
    <source>
        <dbReference type="ARBA" id="ARBA00022777"/>
    </source>
</evidence>
<dbReference type="PANTHER" id="PTHR20275">
    <property type="entry name" value="NAD KINASE"/>
    <property type="match status" value="1"/>
</dbReference>
<organism evidence="7 8">
    <name type="scientific">SAR324 cluster bacterium</name>
    <dbReference type="NCBI Taxonomy" id="2024889"/>
    <lineage>
        <taxon>Bacteria</taxon>
        <taxon>Deltaproteobacteria</taxon>
        <taxon>SAR324 cluster</taxon>
    </lineage>
</organism>
<feature type="active site" description="Proton acceptor" evidence="6">
    <location>
        <position position="65"/>
    </location>
</feature>
<dbReference type="Gene3D" id="3.40.50.10330">
    <property type="entry name" value="Probable inorganic polyphosphate/atp-NAD kinase, domain 1"/>
    <property type="match status" value="1"/>
</dbReference>